<name>A0ACA9NXY9_9GLOM</name>
<organism evidence="1 2">
    <name type="scientific">Racocetra persica</name>
    <dbReference type="NCBI Taxonomy" id="160502"/>
    <lineage>
        <taxon>Eukaryota</taxon>
        <taxon>Fungi</taxon>
        <taxon>Fungi incertae sedis</taxon>
        <taxon>Mucoromycota</taxon>
        <taxon>Glomeromycotina</taxon>
        <taxon>Glomeromycetes</taxon>
        <taxon>Diversisporales</taxon>
        <taxon>Gigasporaceae</taxon>
        <taxon>Racocetra</taxon>
    </lineage>
</organism>
<keyword evidence="2" id="KW-1185">Reference proteome</keyword>
<dbReference type="EMBL" id="CAJVQC010017199">
    <property type="protein sequence ID" value="CAG8682994.1"/>
    <property type="molecule type" value="Genomic_DNA"/>
</dbReference>
<evidence type="ECO:0000313" key="1">
    <source>
        <dbReference type="EMBL" id="CAG8682994.1"/>
    </source>
</evidence>
<sequence length="52" mass="5942">MANKLTCDDNKIFVIYFMYWDLNANEPKVILLKLKYLAQYSGVSVANAVIKA</sequence>
<reference evidence="1" key="1">
    <citation type="submission" date="2021-06" db="EMBL/GenBank/DDBJ databases">
        <authorList>
            <person name="Kallberg Y."/>
            <person name="Tangrot J."/>
            <person name="Rosling A."/>
        </authorList>
    </citation>
    <scope>NUCLEOTIDE SEQUENCE</scope>
    <source>
        <strain evidence="1">MA461A</strain>
    </source>
</reference>
<protein>
    <submittedName>
        <fullName evidence="1">3168_t:CDS:1</fullName>
    </submittedName>
</protein>
<accession>A0ACA9NXY9</accession>
<comment type="caution">
    <text evidence="1">The sequence shown here is derived from an EMBL/GenBank/DDBJ whole genome shotgun (WGS) entry which is preliminary data.</text>
</comment>
<gene>
    <name evidence="1" type="ORF">RPERSI_LOCUS9206</name>
</gene>
<dbReference type="Proteomes" id="UP000789920">
    <property type="component" value="Unassembled WGS sequence"/>
</dbReference>
<feature type="non-terminal residue" evidence="1">
    <location>
        <position position="52"/>
    </location>
</feature>
<proteinExistence type="predicted"/>
<evidence type="ECO:0000313" key="2">
    <source>
        <dbReference type="Proteomes" id="UP000789920"/>
    </source>
</evidence>